<feature type="signal peptide" evidence="8">
    <location>
        <begin position="1"/>
        <end position="18"/>
    </location>
</feature>
<keyword evidence="3" id="KW-0349">Heme</keyword>
<evidence type="ECO:0000313" key="10">
    <source>
        <dbReference type="EMBL" id="TKA27617.1"/>
    </source>
</evidence>
<evidence type="ECO:0000256" key="3">
    <source>
        <dbReference type="ARBA" id="ARBA00022617"/>
    </source>
</evidence>
<dbReference type="InterPro" id="IPR036851">
    <property type="entry name" value="Chloroperoxidase-like_sf"/>
</dbReference>
<keyword evidence="6" id="KW-0408">Iron</keyword>
<evidence type="ECO:0000259" key="9">
    <source>
        <dbReference type="PROSITE" id="PS51405"/>
    </source>
</evidence>
<dbReference type="AlphaFoldDB" id="A0A4U0TYV1"/>
<dbReference type="Gene3D" id="1.10.489.10">
    <property type="entry name" value="Chloroperoxidase-like"/>
    <property type="match status" value="1"/>
</dbReference>
<keyword evidence="4" id="KW-0479">Metal-binding</keyword>
<evidence type="ECO:0000313" key="11">
    <source>
        <dbReference type="Proteomes" id="UP000308549"/>
    </source>
</evidence>
<comment type="similarity">
    <text evidence="7">Belongs to the chloroperoxidase family.</text>
</comment>
<evidence type="ECO:0000256" key="7">
    <source>
        <dbReference type="ARBA" id="ARBA00025795"/>
    </source>
</evidence>
<evidence type="ECO:0000256" key="6">
    <source>
        <dbReference type="ARBA" id="ARBA00023004"/>
    </source>
</evidence>
<organism evidence="10 11">
    <name type="scientific">Salinomyces thailandicus</name>
    <dbReference type="NCBI Taxonomy" id="706561"/>
    <lineage>
        <taxon>Eukaryota</taxon>
        <taxon>Fungi</taxon>
        <taxon>Dikarya</taxon>
        <taxon>Ascomycota</taxon>
        <taxon>Pezizomycotina</taxon>
        <taxon>Dothideomycetes</taxon>
        <taxon>Dothideomycetidae</taxon>
        <taxon>Mycosphaerellales</taxon>
        <taxon>Teratosphaeriaceae</taxon>
        <taxon>Salinomyces</taxon>
    </lineage>
</organism>
<dbReference type="GO" id="GO:0004601">
    <property type="term" value="F:peroxidase activity"/>
    <property type="evidence" value="ECO:0007669"/>
    <property type="project" value="UniProtKB-KW"/>
</dbReference>
<feature type="domain" description="Heme haloperoxidase family profile" evidence="9">
    <location>
        <begin position="43"/>
        <end position="300"/>
    </location>
</feature>
<dbReference type="PROSITE" id="PS51405">
    <property type="entry name" value="HEME_HALOPEROXIDASE"/>
    <property type="match status" value="1"/>
</dbReference>
<proteinExistence type="inferred from homology"/>
<reference evidence="10 11" key="1">
    <citation type="submission" date="2017-03" db="EMBL/GenBank/DDBJ databases">
        <title>Genomes of endolithic fungi from Antarctica.</title>
        <authorList>
            <person name="Coleine C."/>
            <person name="Masonjones S."/>
            <person name="Stajich J.E."/>
        </authorList>
    </citation>
    <scope>NUCLEOTIDE SEQUENCE [LARGE SCALE GENOMIC DNA]</scope>
    <source>
        <strain evidence="10 11">CCFEE 6315</strain>
    </source>
</reference>
<gene>
    <name evidence="10" type="ORF">B0A50_04449</name>
</gene>
<dbReference type="GO" id="GO:0046872">
    <property type="term" value="F:metal ion binding"/>
    <property type="evidence" value="ECO:0007669"/>
    <property type="project" value="UniProtKB-KW"/>
</dbReference>
<keyword evidence="2" id="KW-0575">Peroxidase</keyword>
<evidence type="ECO:0000256" key="8">
    <source>
        <dbReference type="SAM" id="SignalP"/>
    </source>
</evidence>
<accession>A0A4U0TYV1</accession>
<dbReference type="SUPFAM" id="SSF47571">
    <property type="entry name" value="Cloroperoxidase"/>
    <property type="match status" value="1"/>
</dbReference>
<evidence type="ECO:0000256" key="4">
    <source>
        <dbReference type="ARBA" id="ARBA00022723"/>
    </source>
</evidence>
<keyword evidence="11" id="KW-1185">Reference proteome</keyword>
<dbReference type="OrthoDB" id="407298at2759"/>
<evidence type="ECO:0000256" key="2">
    <source>
        <dbReference type="ARBA" id="ARBA00022559"/>
    </source>
</evidence>
<comment type="caution">
    <text evidence="10">The sequence shown here is derived from an EMBL/GenBank/DDBJ whole genome shotgun (WGS) entry which is preliminary data.</text>
</comment>
<dbReference type="PROSITE" id="PS51257">
    <property type="entry name" value="PROKAR_LIPOPROTEIN"/>
    <property type="match status" value="1"/>
</dbReference>
<dbReference type="Proteomes" id="UP000308549">
    <property type="component" value="Unassembled WGS sequence"/>
</dbReference>
<keyword evidence="5" id="KW-0560">Oxidoreductase</keyword>
<evidence type="ECO:0000256" key="1">
    <source>
        <dbReference type="ARBA" id="ARBA00001970"/>
    </source>
</evidence>
<dbReference type="InterPro" id="IPR000028">
    <property type="entry name" value="Chloroperoxidase"/>
</dbReference>
<dbReference type="PANTHER" id="PTHR33577:SF16">
    <property type="entry name" value="HEME HALOPEROXIDASE FAMILY PROFILE DOMAIN-CONTAINING PROTEIN"/>
    <property type="match status" value="1"/>
</dbReference>
<comment type="cofactor">
    <cofactor evidence="1">
        <name>heme b</name>
        <dbReference type="ChEBI" id="CHEBI:60344"/>
    </cofactor>
</comment>
<feature type="chain" id="PRO_5020473180" description="Heme haloperoxidase family profile domain-containing protein" evidence="8">
    <location>
        <begin position="19"/>
        <end position="423"/>
    </location>
</feature>
<evidence type="ECO:0000256" key="5">
    <source>
        <dbReference type="ARBA" id="ARBA00023002"/>
    </source>
</evidence>
<keyword evidence="8" id="KW-0732">Signal</keyword>
<protein>
    <recommendedName>
        <fullName evidence="9">Heme haloperoxidase family profile domain-containing protein</fullName>
    </recommendedName>
</protein>
<name>A0A4U0TYV1_9PEZI</name>
<dbReference type="EMBL" id="NAJL01000022">
    <property type="protein sequence ID" value="TKA27617.1"/>
    <property type="molecule type" value="Genomic_DNA"/>
</dbReference>
<dbReference type="Pfam" id="PF01328">
    <property type="entry name" value="Peroxidase_2"/>
    <property type="match status" value="1"/>
</dbReference>
<sequence length="423" mass="45806">MHLRTTLLIASWAACALSFPAQQFEHLAKRDGILEGLLDASSDLVQSIATDLREALTALDHLDSSGPVDVTGLNALANHGYINRDGIASLIDVVPAIVQVYGMGVELALVLAVMGVVWTGDPISLDPSFSIGSNDTAVENALDNLQGMLGTPQGIDYSHNFIEADSSPTRNDLYVTGNAWSMNISRFQELYDTVPESETFTFDSMSSWAAKRWHDSVETNPYFYYGPFTGMIARNAGYLFYHRLFANHSSSEGVLTHDILKNFFGVYGESGNLTYKEGHEQIPSNWYHIPSAYGIVELNVDTVAMVLQHPELGSIGGNIGTVNSYTGVDLDDVLGGTLDASQLLESNNLVCFALEVVKFATPNYLSNVYSTLSAPLDLVTGVLETPLTSLACPVWKDLTNGGESLLTVLETKYPGANKSSRAL</sequence>
<dbReference type="PANTHER" id="PTHR33577">
    <property type="entry name" value="STERIGMATOCYSTIN BIOSYNTHESIS PEROXIDASE STCC-RELATED"/>
    <property type="match status" value="1"/>
</dbReference>